<evidence type="ECO:0000313" key="1">
    <source>
        <dbReference type="EMBL" id="GKH80831.1"/>
    </source>
</evidence>
<proteinExistence type="predicted"/>
<gene>
    <name evidence="1" type="ORF">CE91St7_17150</name>
</gene>
<dbReference type="AlphaFoldDB" id="A0AA37P1K8"/>
<dbReference type="Proteomes" id="UP001055104">
    <property type="component" value="Unassembled WGS sequence"/>
</dbReference>
<reference evidence="1" key="1">
    <citation type="submission" date="2022-01" db="EMBL/GenBank/DDBJ databases">
        <title>Novel bile acid biosynthetic pathways are enriched in the microbiome of centenarians.</title>
        <authorList>
            <person name="Sato Y."/>
            <person name="Atarashi K."/>
            <person name="Plichta R.D."/>
            <person name="Arai Y."/>
            <person name="Sasajima S."/>
            <person name="Kearney M.S."/>
            <person name="Suda W."/>
            <person name="Takeshita K."/>
            <person name="Sasaki T."/>
            <person name="Okamoto S."/>
            <person name="Skelly N.A."/>
            <person name="Okamura Y."/>
            <person name="Vlamakis H."/>
            <person name="Li Y."/>
            <person name="Tanoue T."/>
            <person name="Takei H."/>
            <person name="Nittono H."/>
            <person name="Narushima S."/>
            <person name="Irie J."/>
            <person name="Itoh H."/>
            <person name="Moriya K."/>
            <person name="Sugiura Y."/>
            <person name="Suematsu M."/>
            <person name="Moritoki N."/>
            <person name="Shibata S."/>
            <person name="Littman R.D."/>
            <person name="Fischbach A.M."/>
            <person name="Uwamino Y."/>
            <person name="Inoue T."/>
            <person name="Honda A."/>
            <person name="Hattori M."/>
            <person name="Murai T."/>
            <person name="Xavier J.R."/>
            <person name="Hirose N."/>
            <person name="Honda K."/>
        </authorList>
    </citation>
    <scope>NUCLEOTIDE SEQUENCE</scope>
    <source>
        <strain evidence="1">CE91-St7</strain>
    </source>
</reference>
<comment type="caution">
    <text evidence="1">The sequence shown here is derived from an EMBL/GenBank/DDBJ whole genome shotgun (WGS) entry which is preliminary data.</text>
</comment>
<name>A0AA37P1K8_9BACT</name>
<evidence type="ECO:0000313" key="2">
    <source>
        <dbReference type="Proteomes" id="UP001055104"/>
    </source>
</evidence>
<accession>A0AA37P1K8</accession>
<sequence>MECARMLKLGNLAEHLEELLHQAQEKQLTYPEFLLACLREEIRNRKDLYRRQACP</sequence>
<organism evidence="1 2">
    <name type="scientific">Phocaeicola dorei</name>
    <dbReference type="NCBI Taxonomy" id="357276"/>
    <lineage>
        <taxon>Bacteria</taxon>
        <taxon>Pseudomonadati</taxon>
        <taxon>Bacteroidota</taxon>
        <taxon>Bacteroidia</taxon>
        <taxon>Bacteroidales</taxon>
        <taxon>Bacteroidaceae</taxon>
        <taxon>Phocaeicola</taxon>
    </lineage>
</organism>
<dbReference type="EMBL" id="BQOB01000001">
    <property type="protein sequence ID" value="GKH80831.1"/>
    <property type="molecule type" value="Genomic_DNA"/>
</dbReference>
<protein>
    <submittedName>
        <fullName evidence="1">Uncharacterized protein</fullName>
    </submittedName>
</protein>